<comment type="caution">
    <text evidence="1">The sequence shown here is derived from an EMBL/GenBank/DDBJ whole genome shotgun (WGS) entry which is preliminary data.</text>
</comment>
<gene>
    <name evidence="1" type="ORF">OIE_05544</name>
</gene>
<sequence length="177" mass="20993">MDKREKAYLRNSKNVLNKHFTYILDNVKKIEKKLNKQQEKMTAPPERQVLLDEYNQTKETYRVWNQRLADVEEQILDVRKLLNNKNDYQYKSKTMKRKGYVVGTAKSYLSHNVEQSMNDIRKTANFGIELYKQQVNKERPPSNFQITLEDIIKARAALKSTPNNPREDQVIKKNGCR</sequence>
<reference evidence="1 2" key="1">
    <citation type="submission" date="2012-12" db="EMBL/GenBank/DDBJ databases">
        <title>The Genome Sequence of Enterococcus faecium E1590.</title>
        <authorList>
            <consortium name="The Broad Institute Genome Sequencing Platform"/>
            <consortium name="The Broad Institute Genome Sequencing Center for Infectious Disease"/>
            <person name="Earl A.M."/>
            <person name="Gilmore M.S."/>
            <person name="van Schaik W."/>
            <person name="Lebreton F."/>
            <person name="Willems R.J."/>
            <person name="Walker B."/>
            <person name="Young S.K."/>
            <person name="Zeng Q."/>
            <person name="Gargeya S."/>
            <person name="Fitzgerald M."/>
            <person name="Haas B."/>
            <person name="Abouelleil A."/>
            <person name="Alvarado L."/>
            <person name="Arachchi H.M."/>
            <person name="Berlin A.M."/>
            <person name="Chapman S.B."/>
            <person name="Dewar J."/>
            <person name="Goldberg J."/>
            <person name="Griggs A."/>
            <person name="Gujja S."/>
            <person name="Hansen M."/>
            <person name="Howarth C."/>
            <person name="Imamovic A."/>
            <person name="Larimer J."/>
            <person name="McCowan C."/>
            <person name="Murphy C."/>
            <person name="Neiman D."/>
            <person name="Pearson M."/>
            <person name="Priest M."/>
            <person name="Roberts A."/>
            <person name="Saif S."/>
            <person name="Shea T."/>
            <person name="Sisk P."/>
            <person name="Sykes S."/>
            <person name="Wortman J."/>
            <person name="Nusbaum C."/>
            <person name="Birren B."/>
        </authorList>
    </citation>
    <scope>NUCLEOTIDE SEQUENCE [LARGE SCALE GENOMIC DNA]</scope>
    <source>
        <strain evidence="1 2">E1590</strain>
    </source>
</reference>
<dbReference type="Proteomes" id="UP000010553">
    <property type="component" value="Unassembled WGS sequence"/>
</dbReference>
<organism evidence="1 2">
    <name type="scientific">Enterococcus faecium EnGen0003</name>
    <dbReference type="NCBI Taxonomy" id="1138901"/>
    <lineage>
        <taxon>Bacteria</taxon>
        <taxon>Bacillati</taxon>
        <taxon>Bacillota</taxon>
        <taxon>Bacilli</taxon>
        <taxon>Lactobacillales</taxon>
        <taxon>Enterococcaceae</taxon>
        <taxon>Enterococcus</taxon>
    </lineage>
</organism>
<protein>
    <submittedName>
        <fullName evidence="1">Uncharacterized protein</fullName>
    </submittedName>
</protein>
<name>A0A828ZNS2_ENTFC</name>
<accession>A0A828ZNS2</accession>
<proteinExistence type="predicted"/>
<evidence type="ECO:0000313" key="1">
    <source>
        <dbReference type="EMBL" id="ELB00925.1"/>
    </source>
</evidence>
<dbReference type="RefSeq" id="WP_002335244.1">
    <property type="nucleotide sequence ID" value="NZ_KB029694.1"/>
</dbReference>
<evidence type="ECO:0000313" key="2">
    <source>
        <dbReference type="Proteomes" id="UP000010553"/>
    </source>
</evidence>
<dbReference type="EMBL" id="AHXC01000009">
    <property type="protein sequence ID" value="ELB00925.1"/>
    <property type="molecule type" value="Genomic_DNA"/>
</dbReference>
<dbReference type="AlphaFoldDB" id="A0A828ZNS2"/>